<keyword evidence="8" id="KW-1133">Transmembrane helix</keyword>
<comment type="catalytic activity">
    <reaction evidence="1">
        <text>a phosphate monoester + H2O = an alcohol + phosphate</text>
        <dbReference type="Rhea" id="RHEA:15017"/>
        <dbReference type="ChEBI" id="CHEBI:15377"/>
        <dbReference type="ChEBI" id="CHEBI:30879"/>
        <dbReference type="ChEBI" id="CHEBI:43474"/>
        <dbReference type="ChEBI" id="CHEBI:67140"/>
        <dbReference type="EC" id="3.1.3.2"/>
    </reaction>
</comment>
<sequence>MICFRAITWGIMLAFSFLVTLVTLLILEIQGASKFKNEDSLVLVHVLFRHGNRTAHGKSELYPKDPYYNKTYFPIGLGQLTRAGKLKEYSIGTQLRKRYNDFLGQEIYPQLVDARSTEYNRTKASLLLCLAGLFPPTTMDLFENSLSLQAIPTNYWPINSDPELAGYRCPNYIKMYDDNKYKPNNQKLYDDHRDIFQYISDNSGLNITSFEQIYHLYFGISTEIEFGLDQPQWIKNIWPHPIVDLSVKQYYVATDTVDMKRILTGHLLKKIVDDSMVKINEDPDEEFKTKMYLYSGHEDNIANFLITLNVFDDKIPNYGSYVLVELHKIDNEFGLKFFYHNYETGNPVALNLPSCGGFCTLKNFISLYKVYFPLENSCRNSTK</sequence>
<keyword evidence="8" id="KW-0812">Transmembrane</keyword>
<dbReference type="GO" id="GO:0003993">
    <property type="term" value="F:acid phosphatase activity"/>
    <property type="evidence" value="ECO:0007669"/>
    <property type="project" value="UniProtKB-EC"/>
</dbReference>
<keyword evidence="10" id="KW-1185">Reference proteome</keyword>
<dbReference type="EC" id="3.1.3.2" evidence="3"/>
<keyword evidence="5" id="KW-0378">Hydrolase</keyword>
<evidence type="ECO:0000256" key="5">
    <source>
        <dbReference type="ARBA" id="ARBA00022801"/>
    </source>
</evidence>
<name>A0A9P0BER3_BRAAE</name>
<dbReference type="Proteomes" id="UP001154078">
    <property type="component" value="Chromosome 7"/>
</dbReference>
<reference evidence="9" key="1">
    <citation type="submission" date="2021-12" db="EMBL/GenBank/DDBJ databases">
        <authorList>
            <person name="King R."/>
        </authorList>
    </citation>
    <scope>NUCLEOTIDE SEQUENCE</scope>
</reference>
<organism evidence="9 10">
    <name type="scientific">Brassicogethes aeneus</name>
    <name type="common">Rape pollen beetle</name>
    <name type="synonym">Meligethes aeneus</name>
    <dbReference type="NCBI Taxonomy" id="1431903"/>
    <lineage>
        <taxon>Eukaryota</taxon>
        <taxon>Metazoa</taxon>
        <taxon>Ecdysozoa</taxon>
        <taxon>Arthropoda</taxon>
        <taxon>Hexapoda</taxon>
        <taxon>Insecta</taxon>
        <taxon>Pterygota</taxon>
        <taxon>Neoptera</taxon>
        <taxon>Endopterygota</taxon>
        <taxon>Coleoptera</taxon>
        <taxon>Polyphaga</taxon>
        <taxon>Cucujiformia</taxon>
        <taxon>Nitidulidae</taxon>
        <taxon>Meligethinae</taxon>
        <taxon>Brassicogethes</taxon>
    </lineage>
</organism>
<feature type="transmembrane region" description="Helical" evidence="8">
    <location>
        <begin position="6"/>
        <end position="27"/>
    </location>
</feature>
<evidence type="ECO:0000313" key="9">
    <source>
        <dbReference type="EMBL" id="CAH0561438.1"/>
    </source>
</evidence>
<accession>A0A9P0BER3</accession>
<dbReference type="InterPro" id="IPR029033">
    <property type="entry name" value="His_PPase_superfam"/>
</dbReference>
<dbReference type="PANTHER" id="PTHR11567:SF211">
    <property type="entry name" value="PROSTATIC ACID PHOSPHATASE"/>
    <property type="match status" value="1"/>
</dbReference>
<evidence type="ECO:0000256" key="2">
    <source>
        <dbReference type="ARBA" id="ARBA00005375"/>
    </source>
</evidence>
<evidence type="ECO:0000256" key="8">
    <source>
        <dbReference type="SAM" id="Phobius"/>
    </source>
</evidence>
<dbReference type="SUPFAM" id="SSF53254">
    <property type="entry name" value="Phosphoglycerate mutase-like"/>
    <property type="match status" value="1"/>
</dbReference>
<dbReference type="CDD" id="cd07061">
    <property type="entry name" value="HP_HAP_like"/>
    <property type="match status" value="1"/>
</dbReference>
<keyword evidence="7" id="KW-0325">Glycoprotein</keyword>
<comment type="similarity">
    <text evidence="2">Belongs to the histidine acid phosphatase family.</text>
</comment>
<dbReference type="PANTHER" id="PTHR11567">
    <property type="entry name" value="ACID PHOSPHATASE-RELATED"/>
    <property type="match status" value="1"/>
</dbReference>
<evidence type="ECO:0000256" key="7">
    <source>
        <dbReference type="ARBA" id="ARBA00023180"/>
    </source>
</evidence>
<dbReference type="OrthoDB" id="10257284at2759"/>
<dbReference type="Pfam" id="PF00328">
    <property type="entry name" value="His_Phos_2"/>
    <property type="match status" value="1"/>
</dbReference>
<proteinExistence type="inferred from homology"/>
<dbReference type="InterPro" id="IPR000560">
    <property type="entry name" value="His_Pase_clade-2"/>
</dbReference>
<keyword evidence="4" id="KW-0732">Signal</keyword>
<dbReference type="InterPro" id="IPR050645">
    <property type="entry name" value="Histidine_acid_phosphatase"/>
</dbReference>
<evidence type="ECO:0000256" key="6">
    <source>
        <dbReference type="ARBA" id="ARBA00023157"/>
    </source>
</evidence>
<dbReference type="Gene3D" id="3.40.50.1240">
    <property type="entry name" value="Phosphoglycerate mutase-like"/>
    <property type="match status" value="1"/>
</dbReference>
<evidence type="ECO:0000313" key="10">
    <source>
        <dbReference type="Proteomes" id="UP001154078"/>
    </source>
</evidence>
<protein>
    <recommendedName>
        <fullName evidence="3">acid phosphatase</fullName>
        <ecNumber evidence="3">3.1.3.2</ecNumber>
    </recommendedName>
</protein>
<evidence type="ECO:0000256" key="1">
    <source>
        <dbReference type="ARBA" id="ARBA00000032"/>
    </source>
</evidence>
<keyword evidence="6" id="KW-1015">Disulfide bond</keyword>
<evidence type="ECO:0000256" key="4">
    <source>
        <dbReference type="ARBA" id="ARBA00022729"/>
    </source>
</evidence>
<gene>
    <name evidence="9" type="ORF">MELIAE_LOCUS10972</name>
</gene>
<dbReference type="EMBL" id="OV121138">
    <property type="protein sequence ID" value="CAH0561438.1"/>
    <property type="molecule type" value="Genomic_DNA"/>
</dbReference>
<evidence type="ECO:0000256" key="3">
    <source>
        <dbReference type="ARBA" id="ARBA00012646"/>
    </source>
</evidence>
<dbReference type="AlphaFoldDB" id="A0A9P0BER3"/>
<keyword evidence="8" id="KW-0472">Membrane</keyword>